<feature type="domain" description="RDRP core" evidence="2">
    <location>
        <begin position="99"/>
        <end position="367"/>
    </location>
</feature>
<gene>
    <name evidence="3" type="ORF">BDW59DRAFT_159941</name>
</gene>
<keyword evidence="1" id="KW-0694">RNA-binding</keyword>
<evidence type="ECO:0000259" key="2">
    <source>
        <dbReference type="Pfam" id="PF05183"/>
    </source>
</evidence>
<dbReference type="EC" id="2.7.7.48" evidence="1"/>
<name>A0ABR4IMJ0_9EURO</name>
<dbReference type="InterPro" id="IPR057596">
    <property type="entry name" value="RDRP_core"/>
</dbReference>
<keyword evidence="4" id="KW-1185">Reference proteome</keyword>
<protein>
    <recommendedName>
        <fullName evidence="1">RNA-dependent RNA polymerase</fullName>
        <ecNumber evidence="1">2.7.7.48</ecNumber>
    </recommendedName>
</protein>
<comment type="catalytic activity">
    <reaction evidence="1">
        <text>RNA(n) + a ribonucleoside 5'-triphosphate = RNA(n+1) + diphosphate</text>
        <dbReference type="Rhea" id="RHEA:21248"/>
        <dbReference type="Rhea" id="RHEA-COMP:14527"/>
        <dbReference type="Rhea" id="RHEA-COMP:17342"/>
        <dbReference type="ChEBI" id="CHEBI:33019"/>
        <dbReference type="ChEBI" id="CHEBI:61557"/>
        <dbReference type="ChEBI" id="CHEBI:140395"/>
        <dbReference type="EC" id="2.7.7.48"/>
    </reaction>
</comment>
<dbReference type="InterPro" id="IPR007855">
    <property type="entry name" value="RDRP"/>
</dbReference>
<evidence type="ECO:0000313" key="3">
    <source>
        <dbReference type="EMBL" id="KAL2827983.1"/>
    </source>
</evidence>
<reference evidence="3 4" key="1">
    <citation type="submission" date="2024-07" db="EMBL/GenBank/DDBJ databases">
        <title>Section-level genome sequencing and comparative genomics of Aspergillus sections Usti and Cavernicolus.</title>
        <authorList>
            <consortium name="Lawrence Berkeley National Laboratory"/>
            <person name="Nybo J.L."/>
            <person name="Vesth T.C."/>
            <person name="Theobald S."/>
            <person name="Frisvad J.C."/>
            <person name="Larsen T.O."/>
            <person name="Kjaerboelling I."/>
            <person name="Rothschild-Mancinelli K."/>
            <person name="Lyhne E.K."/>
            <person name="Kogle M.E."/>
            <person name="Barry K."/>
            <person name="Clum A."/>
            <person name="Na H."/>
            <person name="Ledsgaard L."/>
            <person name="Lin J."/>
            <person name="Lipzen A."/>
            <person name="Kuo A."/>
            <person name="Riley R."/>
            <person name="Mondo S."/>
            <person name="LaButti K."/>
            <person name="Haridas S."/>
            <person name="Pangalinan J."/>
            <person name="Salamov A.A."/>
            <person name="Simmons B.A."/>
            <person name="Magnuson J.K."/>
            <person name="Chen J."/>
            <person name="Drula E."/>
            <person name="Henrissat B."/>
            <person name="Wiebenga A."/>
            <person name="Lubbers R.J."/>
            <person name="Gomes A.C."/>
            <person name="Makela M.R."/>
            <person name="Stajich J."/>
            <person name="Grigoriev I.V."/>
            <person name="Mortensen U.H."/>
            <person name="De vries R.P."/>
            <person name="Baker S.E."/>
            <person name="Andersen M.R."/>
        </authorList>
    </citation>
    <scope>NUCLEOTIDE SEQUENCE [LARGE SCALE GENOMIC DNA]</scope>
    <source>
        <strain evidence="3 4">CBS 600.67</strain>
    </source>
</reference>
<keyword evidence="1" id="KW-0808">Transferase</keyword>
<accession>A0ABR4IMJ0</accession>
<evidence type="ECO:0000313" key="4">
    <source>
        <dbReference type="Proteomes" id="UP001610335"/>
    </source>
</evidence>
<dbReference type="Proteomes" id="UP001610335">
    <property type="component" value="Unassembled WGS sequence"/>
</dbReference>
<keyword evidence="1" id="KW-0548">Nucleotidyltransferase</keyword>
<proteinExistence type="inferred from homology"/>
<organism evidence="3 4">
    <name type="scientific">Aspergillus cavernicola</name>
    <dbReference type="NCBI Taxonomy" id="176166"/>
    <lineage>
        <taxon>Eukaryota</taxon>
        <taxon>Fungi</taxon>
        <taxon>Dikarya</taxon>
        <taxon>Ascomycota</taxon>
        <taxon>Pezizomycotina</taxon>
        <taxon>Eurotiomycetes</taxon>
        <taxon>Eurotiomycetidae</taxon>
        <taxon>Eurotiales</taxon>
        <taxon>Aspergillaceae</taxon>
        <taxon>Aspergillus</taxon>
        <taxon>Aspergillus subgen. Nidulantes</taxon>
    </lineage>
</organism>
<dbReference type="PANTHER" id="PTHR23079:SF55">
    <property type="entry name" value="RNA-DIRECTED RNA POLYMERASE"/>
    <property type="match status" value="1"/>
</dbReference>
<evidence type="ECO:0000256" key="1">
    <source>
        <dbReference type="RuleBase" id="RU363098"/>
    </source>
</evidence>
<dbReference type="PANTHER" id="PTHR23079">
    <property type="entry name" value="RNA-DEPENDENT RNA POLYMERASE"/>
    <property type="match status" value="1"/>
</dbReference>
<sequence>MASRKPSTFSHVLQSEFLPTDSRWTYEVGDLPKPQSTNPGRWIKSLELVQFRNPKVLDHLLHLAFAGFRLGQFEEERWQSCTARETADYLIRLLKAGITLNGSKVEVAKLVESLGDFSKIETVAKKAKRIGLLFSSCHVLMDVPDGRYEDIDDIERSGYNFTDGCGLIGPKTAQLLSQKMSIISRNTRYHPSVYQIRFKGYKGVITLEPEMPKECWFRFRQSMRRFSGTADRSFAAVAYKPYTYGYLNEDIVLLLSALGVPTKVLLNKQQEHFARLQEALIYPPVAFTFLCSLDQFGLAEKLILSGIEKVSSPLRSLVAGEYKKMLNKRETEKCRILVPKSRLLFGICDPREVLEEGECFLRVTNNMNGGRPTTITGCLKSCIVFSVKGERPAADQMSGGDLDGDTFFVCWDPDLVPSTLSEAARYPPGRQTVSFADITVDDRIEYFARYTSISLGRVKKLFLEWAVRSKDGALSSECQELNRLHSLCVDGNRIKIDERLMKLPTLTQEHNDSFILNILHLEAEKESQQRIAKRGSWEEFDSREVIETILCQPRMCSEFHMLRLAYEWCRRTGSAELSELLPYFNLSALTVEQQHWLLHVLPPSTEFPALVMNGLLRSDILQPNELTPLHLNYPGMRWKRIFSVEDRLANLVEVLEKSFSQFHRKFLVLQVNPRFSIAIYIPQPIAIEDEALVGKRVLVYAFPHTQPQGNTRERIHITSAEYRLYYDHTTFQLYNRQRQNTFIWIGRPGNNDSSFRQVKGKANRAPKQSELTLAKYDRKGFKLP</sequence>
<dbReference type="Pfam" id="PF05183">
    <property type="entry name" value="RdRP"/>
    <property type="match status" value="2"/>
</dbReference>
<dbReference type="EMBL" id="JBFXLS010000022">
    <property type="protein sequence ID" value="KAL2827983.1"/>
    <property type="molecule type" value="Genomic_DNA"/>
</dbReference>
<comment type="caution">
    <text evidence="3">The sequence shown here is derived from an EMBL/GenBank/DDBJ whole genome shotgun (WGS) entry which is preliminary data.</text>
</comment>
<feature type="domain" description="RDRP core" evidence="2">
    <location>
        <begin position="379"/>
        <end position="493"/>
    </location>
</feature>
<comment type="similarity">
    <text evidence="1">Belongs to the RdRP family.</text>
</comment>
<keyword evidence="1" id="KW-0696">RNA-directed RNA polymerase</keyword>